<dbReference type="SUPFAM" id="SSF143990">
    <property type="entry name" value="YbiA-like"/>
    <property type="match status" value="1"/>
</dbReference>
<comment type="catalytic activity">
    <reaction evidence="1">
        <text>5-amino-6-(5-phospho-D-ribosylamino)uracil + H2O = 5,6-diaminouracil + D-ribose 5-phosphate</text>
        <dbReference type="Rhea" id="RHEA:55020"/>
        <dbReference type="ChEBI" id="CHEBI:15377"/>
        <dbReference type="ChEBI" id="CHEBI:46252"/>
        <dbReference type="ChEBI" id="CHEBI:58453"/>
        <dbReference type="ChEBI" id="CHEBI:78346"/>
    </reaction>
</comment>
<dbReference type="Proteomes" id="UP000274073">
    <property type="component" value="Chromosome"/>
</dbReference>
<dbReference type="RefSeq" id="WP_123854626.1">
    <property type="nucleotide sequence ID" value="NZ_CP033912.1"/>
</dbReference>
<evidence type="ECO:0000256" key="1">
    <source>
        <dbReference type="ARBA" id="ARBA00000022"/>
    </source>
</evidence>
<dbReference type="Proteomes" id="UP000281741">
    <property type="component" value="Chromosome"/>
</dbReference>
<dbReference type="EMBL" id="CP033912">
    <property type="protein sequence ID" value="AZA95940.1"/>
    <property type="molecule type" value="Genomic_DNA"/>
</dbReference>
<name>A0AAD1DNK2_9FLAO</name>
<proteinExistence type="predicted"/>
<evidence type="ECO:0000313" key="4">
    <source>
        <dbReference type="EMBL" id="AZA87439.1"/>
    </source>
</evidence>
<protein>
    <submittedName>
        <fullName evidence="4">NADAR family protein</fullName>
    </submittedName>
</protein>
<organism evidence="4 6">
    <name type="scientific">Chryseobacterium shandongense</name>
    <dbReference type="NCBI Taxonomy" id="1493872"/>
    <lineage>
        <taxon>Bacteria</taxon>
        <taxon>Pseudomonadati</taxon>
        <taxon>Bacteroidota</taxon>
        <taxon>Flavobacteriia</taxon>
        <taxon>Flavobacteriales</taxon>
        <taxon>Weeksellaceae</taxon>
        <taxon>Chryseobacterium group</taxon>
        <taxon>Chryseobacterium</taxon>
    </lineage>
</organism>
<dbReference type="InterPro" id="IPR037238">
    <property type="entry name" value="YbiA-like_sf"/>
</dbReference>
<reference evidence="6 7" key="1">
    <citation type="submission" date="2018-11" db="EMBL/GenBank/DDBJ databases">
        <title>Proposal to divide the Flavobacteriaceae and reorganize its genera based on Amino Acid Identity values calculated from whole genome sequences.</title>
        <authorList>
            <person name="Nicholson A.C."/>
            <person name="Gulvik C.A."/>
            <person name="Whitney A.M."/>
            <person name="Humrighouse B.W."/>
            <person name="Bell M."/>
            <person name="Holmes B."/>
            <person name="Steigerwalt A.G."/>
            <person name="Villarma A."/>
            <person name="Sheth M."/>
            <person name="Batra D."/>
            <person name="Pryor J."/>
            <person name="Bernardet J.-F."/>
            <person name="Hugo C."/>
            <person name="Kampfer P."/>
            <person name="Newman J."/>
            <person name="McQuiston J.R."/>
        </authorList>
    </citation>
    <scope>NUCLEOTIDE SEQUENCE [LARGE SCALE GENOMIC DNA]</scope>
    <source>
        <strain evidence="4 6">G0207</strain>
        <strain evidence="5 7">H5143</strain>
    </source>
</reference>
<evidence type="ECO:0000313" key="7">
    <source>
        <dbReference type="Proteomes" id="UP000281741"/>
    </source>
</evidence>
<dbReference type="InterPro" id="IPR012816">
    <property type="entry name" value="NADAR"/>
</dbReference>
<feature type="domain" description="NADAR" evidence="3">
    <location>
        <begin position="22"/>
        <end position="179"/>
    </location>
</feature>
<dbReference type="CDD" id="cd15457">
    <property type="entry name" value="NADAR"/>
    <property type="match status" value="1"/>
</dbReference>
<gene>
    <name evidence="4" type="ORF">EG349_11865</name>
    <name evidence="5" type="ORF">EG353_10320</name>
</gene>
<dbReference type="NCBIfam" id="TIGR02464">
    <property type="entry name" value="ribofla_fusion"/>
    <property type="match status" value="1"/>
</dbReference>
<accession>A0AAD1DNK2</accession>
<comment type="catalytic activity">
    <reaction evidence="2">
        <text>2,5-diamino-6-hydroxy-4-(5-phosphoribosylamino)-pyrimidine + H2O = 2,5,6-triamino-4-hydroxypyrimidine + D-ribose 5-phosphate</text>
        <dbReference type="Rhea" id="RHEA:23436"/>
        <dbReference type="ChEBI" id="CHEBI:15377"/>
        <dbReference type="ChEBI" id="CHEBI:58614"/>
        <dbReference type="ChEBI" id="CHEBI:78346"/>
        <dbReference type="ChEBI" id="CHEBI:137796"/>
    </reaction>
</comment>
<keyword evidence="7" id="KW-1185">Reference proteome</keyword>
<sequence>MKYTLENIVERSKNNEDLEFLFFWGHTSKDEITKACFSQWFPYEFEENGIIYKTAEHYMMAGKAKLFNDHEILKQILKAETPNQAKSLGRKVKNFDPDIWNEHRYEIVKKGNFLKFSQNEKFKGFILSTDNKIIVEASPYDTIWGIGMLETDPNTKNPAQWNGENLLGFALMEVRDELRIKRTVNIESL</sequence>
<evidence type="ECO:0000313" key="6">
    <source>
        <dbReference type="Proteomes" id="UP000274073"/>
    </source>
</evidence>
<dbReference type="EMBL" id="CP033915">
    <property type="protein sequence ID" value="AZA87439.1"/>
    <property type="molecule type" value="Genomic_DNA"/>
</dbReference>
<dbReference type="Gene3D" id="1.10.357.40">
    <property type="entry name" value="YbiA-like"/>
    <property type="match status" value="1"/>
</dbReference>
<dbReference type="AlphaFoldDB" id="A0AAD1DNK2"/>
<evidence type="ECO:0000259" key="3">
    <source>
        <dbReference type="Pfam" id="PF08719"/>
    </source>
</evidence>
<dbReference type="Pfam" id="PF08719">
    <property type="entry name" value="NADAR"/>
    <property type="match status" value="1"/>
</dbReference>
<evidence type="ECO:0000256" key="2">
    <source>
        <dbReference type="ARBA" id="ARBA00000751"/>
    </source>
</evidence>
<evidence type="ECO:0000313" key="5">
    <source>
        <dbReference type="EMBL" id="AZA95940.1"/>
    </source>
</evidence>